<sequence length="208" mass="23250">MVLPKASSEVKGGGHPKLLQMKVDRSLWPTQALSIRSLATTPWPRKRFLASTSPKSPASPGKLQNAVATKRIQFASRMWPSDHQLHPPQMDVPPSKRSMHAAQSRRWTRLPETSNAAERKGYPDLPARLASTFGKRPWLISRGMGLVLRAIWRQHLRKLGSSPPRWPQESRRWKRLRWQTGSKGHSGCGSCRGRRQSARAAAGGNSSS</sequence>
<evidence type="ECO:0000313" key="2">
    <source>
        <dbReference type="EMBL" id="CAE7240083.1"/>
    </source>
</evidence>
<reference evidence="2" key="1">
    <citation type="submission" date="2021-02" db="EMBL/GenBank/DDBJ databases">
        <authorList>
            <person name="Dougan E. K."/>
            <person name="Rhodes N."/>
            <person name="Thang M."/>
            <person name="Chan C."/>
        </authorList>
    </citation>
    <scope>NUCLEOTIDE SEQUENCE</scope>
</reference>
<name>A0A812L1R8_SYMPI</name>
<feature type="region of interest" description="Disordered" evidence="1">
    <location>
        <begin position="180"/>
        <end position="208"/>
    </location>
</feature>
<organism evidence="2 3">
    <name type="scientific">Symbiodinium pilosum</name>
    <name type="common">Dinoflagellate</name>
    <dbReference type="NCBI Taxonomy" id="2952"/>
    <lineage>
        <taxon>Eukaryota</taxon>
        <taxon>Sar</taxon>
        <taxon>Alveolata</taxon>
        <taxon>Dinophyceae</taxon>
        <taxon>Suessiales</taxon>
        <taxon>Symbiodiniaceae</taxon>
        <taxon>Symbiodinium</taxon>
    </lineage>
</organism>
<dbReference type="AlphaFoldDB" id="A0A812L1R8"/>
<protein>
    <submittedName>
        <fullName evidence="2">Uncharacterized protein</fullName>
    </submittedName>
</protein>
<keyword evidence="3" id="KW-1185">Reference proteome</keyword>
<proteinExistence type="predicted"/>
<comment type="caution">
    <text evidence="2">The sequence shown here is derived from an EMBL/GenBank/DDBJ whole genome shotgun (WGS) entry which is preliminary data.</text>
</comment>
<evidence type="ECO:0000313" key="3">
    <source>
        <dbReference type="Proteomes" id="UP000649617"/>
    </source>
</evidence>
<evidence type="ECO:0000256" key="1">
    <source>
        <dbReference type="SAM" id="MobiDB-lite"/>
    </source>
</evidence>
<dbReference type="Proteomes" id="UP000649617">
    <property type="component" value="Unassembled WGS sequence"/>
</dbReference>
<accession>A0A812L1R8</accession>
<gene>
    <name evidence="2" type="ORF">SPIL2461_LOCUS4081</name>
</gene>
<dbReference type="EMBL" id="CAJNIZ010005236">
    <property type="protein sequence ID" value="CAE7240083.1"/>
    <property type="molecule type" value="Genomic_DNA"/>
</dbReference>
<feature type="compositionally biased region" description="Low complexity" evidence="1">
    <location>
        <begin position="198"/>
        <end position="208"/>
    </location>
</feature>
<feature type="compositionally biased region" description="Low complexity" evidence="1">
    <location>
        <begin position="181"/>
        <end position="191"/>
    </location>
</feature>